<dbReference type="OrthoDB" id="360390at2759"/>
<organism evidence="7 8">
    <name type="scientific">Turnera subulata</name>
    <dbReference type="NCBI Taxonomy" id="218843"/>
    <lineage>
        <taxon>Eukaryota</taxon>
        <taxon>Viridiplantae</taxon>
        <taxon>Streptophyta</taxon>
        <taxon>Embryophyta</taxon>
        <taxon>Tracheophyta</taxon>
        <taxon>Spermatophyta</taxon>
        <taxon>Magnoliopsida</taxon>
        <taxon>eudicotyledons</taxon>
        <taxon>Gunneridae</taxon>
        <taxon>Pentapetalae</taxon>
        <taxon>rosids</taxon>
        <taxon>fabids</taxon>
        <taxon>Malpighiales</taxon>
        <taxon>Passifloraceae</taxon>
        <taxon>Turnera</taxon>
    </lineage>
</organism>
<evidence type="ECO:0000256" key="5">
    <source>
        <dbReference type="SAM" id="MobiDB-lite"/>
    </source>
</evidence>
<dbReference type="InterPro" id="IPR012677">
    <property type="entry name" value="Nucleotide-bd_a/b_plait_sf"/>
</dbReference>
<feature type="region of interest" description="Disordered" evidence="5">
    <location>
        <begin position="256"/>
        <end position="289"/>
    </location>
</feature>
<evidence type="ECO:0000313" key="8">
    <source>
        <dbReference type="Proteomes" id="UP001141552"/>
    </source>
</evidence>
<dbReference type="Proteomes" id="UP001141552">
    <property type="component" value="Unassembled WGS sequence"/>
</dbReference>
<evidence type="ECO:0000256" key="2">
    <source>
        <dbReference type="ARBA" id="ARBA00022728"/>
    </source>
</evidence>
<dbReference type="GO" id="GO:0005681">
    <property type="term" value="C:spliceosomal complex"/>
    <property type="evidence" value="ECO:0007669"/>
    <property type="project" value="UniProtKB-KW"/>
</dbReference>
<dbReference type="PROSITE" id="PS50102">
    <property type="entry name" value="RRM"/>
    <property type="match status" value="1"/>
</dbReference>
<keyword evidence="2" id="KW-0747">Spliceosome</keyword>
<dbReference type="InterPro" id="IPR035979">
    <property type="entry name" value="RBD_domain_sf"/>
</dbReference>
<protein>
    <recommendedName>
        <fullName evidence="6">RRM domain-containing protein</fullName>
    </recommendedName>
</protein>
<keyword evidence="3" id="KW-0508">mRNA splicing</keyword>
<evidence type="ECO:0000256" key="1">
    <source>
        <dbReference type="ARBA" id="ARBA00022664"/>
    </source>
</evidence>
<dbReference type="InterPro" id="IPR000504">
    <property type="entry name" value="RRM_dom"/>
</dbReference>
<keyword evidence="4" id="KW-0694">RNA-binding</keyword>
<dbReference type="InterPro" id="IPR050907">
    <property type="entry name" value="SRSF"/>
</dbReference>
<dbReference type="GO" id="GO:0008380">
    <property type="term" value="P:RNA splicing"/>
    <property type="evidence" value="ECO:0007669"/>
    <property type="project" value="UniProtKB-KW"/>
</dbReference>
<dbReference type="AlphaFoldDB" id="A0A9Q0J0A2"/>
<dbReference type="Pfam" id="PF00076">
    <property type="entry name" value="RRM_1"/>
    <property type="match status" value="1"/>
</dbReference>
<sequence>MPPYFSKWSRGVVQRAIENGDAVNLYVESIREDWEPADIYRIMSKYGEVMDVSVPAKRARNGRRFCFVRFRGVKNLQRLLSDVNRVQVDQGCVRANIAKGRNRTVESSPSRPFRRVLRKAERSYANVVNPTRVPSVKQPKTAEATFIPTSDTLSWLDRCAVGVLKDPTKLESMPMVWRIRGLDDVMLSELGGDRIIVCFPTEENMVQFMEPSPEWVLTEQGGMINCSLEVKVAGEGCRIDVVESCLTAIKDKMLSGEQADSDSDHSEPPSESDGGGEDFPGSTNNQETIQADSQDDPFELMPIITRSNLGAVSGAAFRGSDMIDLEFVQYLERRLKQAVKTGRVVHRQKRKRLTNKGSLATTESSTNNVIRRNNERLCNIAAPAVPLVSFSEEEARNTVAMGILLAWEGDGDSQQLVILAKNLVEKEAIEWSRSRAHV</sequence>
<dbReference type="PANTHER" id="PTHR23147">
    <property type="entry name" value="SERINE/ARGININE RICH SPLICING FACTOR"/>
    <property type="match status" value="1"/>
</dbReference>
<evidence type="ECO:0000313" key="7">
    <source>
        <dbReference type="EMBL" id="KAJ4823262.1"/>
    </source>
</evidence>
<dbReference type="GO" id="GO:0006397">
    <property type="term" value="P:mRNA processing"/>
    <property type="evidence" value="ECO:0007669"/>
    <property type="project" value="UniProtKB-KW"/>
</dbReference>
<name>A0A9Q0J0A2_9ROSI</name>
<dbReference type="EMBL" id="JAKUCV010007490">
    <property type="protein sequence ID" value="KAJ4823262.1"/>
    <property type="molecule type" value="Genomic_DNA"/>
</dbReference>
<evidence type="ECO:0000256" key="3">
    <source>
        <dbReference type="ARBA" id="ARBA00023187"/>
    </source>
</evidence>
<proteinExistence type="predicted"/>
<comment type="caution">
    <text evidence="7">The sequence shown here is derived from an EMBL/GenBank/DDBJ whole genome shotgun (WGS) entry which is preliminary data.</text>
</comment>
<reference evidence="7" key="2">
    <citation type="journal article" date="2023" name="Plants (Basel)">
        <title>Annotation of the Turnera subulata (Passifloraceae) Draft Genome Reveals the S-Locus Evolved after the Divergence of Turneroideae from Passifloroideae in a Stepwise Manner.</title>
        <authorList>
            <person name="Henning P.M."/>
            <person name="Roalson E.H."/>
            <person name="Mir W."/>
            <person name="McCubbin A.G."/>
            <person name="Shore J.S."/>
        </authorList>
    </citation>
    <scope>NUCLEOTIDE SEQUENCE</scope>
    <source>
        <strain evidence="7">F60SS</strain>
    </source>
</reference>
<keyword evidence="8" id="KW-1185">Reference proteome</keyword>
<dbReference type="SUPFAM" id="SSF54928">
    <property type="entry name" value="RNA-binding domain, RBD"/>
    <property type="match status" value="1"/>
</dbReference>
<evidence type="ECO:0000259" key="6">
    <source>
        <dbReference type="PROSITE" id="PS50102"/>
    </source>
</evidence>
<feature type="domain" description="RRM" evidence="6">
    <location>
        <begin position="23"/>
        <end position="110"/>
    </location>
</feature>
<gene>
    <name evidence="7" type="ORF">Tsubulata_022733</name>
</gene>
<accession>A0A9Q0J0A2</accession>
<dbReference type="CDD" id="cd00590">
    <property type="entry name" value="RRM_SF"/>
    <property type="match status" value="1"/>
</dbReference>
<keyword evidence="1" id="KW-0507">mRNA processing</keyword>
<dbReference type="Gene3D" id="3.30.70.330">
    <property type="match status" value="1"/>
</dbReference>
<dbReference type="SMART" id="SM00360">
    <property type="entry name" value="RRM"/>
    <property type="match status" value="1"/>
</dbReference>
<evidence type="ECO:0000256" key="4">
    <source>
        <dbReference type="PROSITE-ProRule" id="PRU00176"/>
    </source>
</evidence>
<dbReference type="GO" id="GO:0003723">
    <property type="term" value="F:RNA binding"/>
    <property type="evidence" value="ECO:0007669"/>
    <property type="project" value="UniProtKB-UniRule"/>
</dbReference>
<reference evidence="7" key="1">
    <citation type="submission" date="2022-02" db="EMBL/GenBank/DDBJ databases">
        <authorList>
            <person name="Henning P.M."/>
            <person name="McCubbin A.G."/>
            <person name="Shore J.S."/>
        </authorList>
    </citation>
    <scope>NUCLEOTIDE SEQUENCE</scope>
    <source>
        <strain evidence="7">F60SS</strain>
        <tissue evidence="7">Leaves</tissue>
    </source>
</reference>